<feature type="compositionally biased region" description="Low complexity" evidence="1">
    <location>
        <begin position="310"/>
        <end position="321"/>
    </location>
</feature>
<protein>
    <recommendedName>
        <fullName evidence="4">RNase H type-1 domain-containing protein</fullName>
    </recommendedName>
</protein>
<dbReference type="AlphaFoldDB" id="A0A1D9QKU3"/>
<feature type="region of interest" description="Disordered" evidence="1">
    <location>
        <begin position="284"/>
        <end position="327"/>
    </location>
</feature>
<reference evidence="3" key="1">
    <citation type="journal article" date="2017" name="Genome Biol. Evol.">
        <title>The complete genome sequence of the phytopathogenic fungus Sclerotinia sclerotiorum reveals insights into the genome architecture of broad host range pathogens.</title>
        <authorList>
            <person name="Derbyshire M."/>
            <person name="Denton-Giles M."/>
            <person name="Hegedus D."/>
            <person name="Seifbarghy S."/>
            <person name="Rollins J."/>
            <person name="van Kan J."/>
            <person name="Seidl M.F."/>
            <person name="Faino L."/>
            <person name="Mbengue M."/>
            <person name="Navaud O."/>
            <person name="Raffaele S."/>
            <person name="Hammond-Kosack K."/>
            <person name="Heard S."/>
            <person name="Oliver R."/>
        </authorList>
    </citation>
    <scope>NUCLEOTIDE SEQUENCE [LARGE SCALE GENOMIC DNA]</scope>
    <source>
        <strain evidence="3">ATCC 18683 / 1980 / Ss-1</strain>
    </source>
</reference>
<evidence type="ECO:0000313" key="3">
    <source>
        <dbReference type="Proteomes" id="UP000177798"/>
    </source>
</evidence>
<dbReference type="OrthoDB" id="4357294at2759"/>
<evidence type="ECO:0000313" key="2">
    <source>
        <dbReference type="EMBL" id="APA15575.1"/>
    </source>
</evidence>
<dbReference type="Proteomes" id="UP000177798">
    <property type="component" value="Chromosome 15"/>
</dbReference>
<dbReference type="PANTHER" id="PTHR33481">
    <property type="entry name" value="REVERSE TRANSCRIPTASE"/>
    <property type="match status" value="1"/>
</dbReference>
<dbReference type="CDD" id="cd09276">
    <property type="entry name" value="Rnase_HI_RT_non_LTR"/>
    <property type="match status" value="1"/>
</dbReference>
<evidence type="ECO:0000256" key="1">
    <source>
        <dbReference type="SAM" id="MobiDB-lite"/>
    </source>
</evidence>
<dbReference type="EMBL" id="CP017828">
    <property type="protein sequence ID" value="APA15575.1"/>
    <property type="molecule type" value="Genomic_DNA"/>
</dbReference>
<accession>A0A1D9QKU3</accession>
<proteinExistence type="predicted"/>
<dbReference type="PANTHER" id="PTHR33481:SF1">
    <property type="entry name" value="ENDONUCLEASE_EXONUCLEASE_PHOSPHATASE DOMAIN-CONTAINING PROTEIN-RELATED"/>
    <property type="match status" value="1"/>
</dbReference>
<evidence type="ECO:0008006" key="4">
    <source>
        <dbReference type="Google" id="ProtNLM"/>
    </source>
</evidence>
<organism evidence="2 3">
    <name type="scientific">Sclerotinia sclerotiorum (strain ATCC 18683 / 1980 / Ss-1)</name>
    <name type="common">White mold</name>
    <name type="synonym">Whetzelinia sclerotiorum</name>
    <dbReference type="NCBI Taxonomy" id="665079"/>
    <lineage>
        <taxon>Eukaryota</taxon>
        <taxon>Fungi</taxon>
        <taxon>Dikarya</taxon>
        <taxon>Ascomycota</taxon>
        <taxon>Pezizomycotina</taxon>
        <taxon>Leotiomycetes</taxon>
        <taxon>Helotiales</taxon>
        <taxon>Sclerotiniaceae</taxon>
        <taxon>Sclerotinia</taxon>
    </lineage>
</organism>
<gene>
    <name evidence="2" type="ORF">sscle_15g103450</name>
</gene>
<dbReference type="VEuPathDB" id="FungiDB:sscle_15g103450"/>
<sequence length="327" mass="37375">MGGRVIKELSNGKPYLRWLGILFDKRLSFKWHVRELAAKAMIVTKALKSLGNSMRGVLECARAILPVWRTTNTATLYRETGLRPPEIELDNMALTATVRTRRLDPYHPLVWRSEWIQENPNYFKTRYARCILSLPPSEQINPLVTPKWLDPETREETTDRIHSPKGRTKSTTAVDFNEFYSLLPREDIIIFTNESKYINDSTGGGFVGYQDNRKICEGSFALDRSKEVYDAEAVAALEGLRVALTSIEARTARDIWIYLDNMRVATRLLTRDLHILPTPGCKLVQRHSPHPIGSRTQGCSGKRSRRQSSESKSSTTPTKRSLFIHRT</sequence>
<name>A0A1D9QKU3_SCLS1</name>